<evidence type="ECO:0000313" key="1">
    <source>
        <dbReference type="EMBL" id="KAL2069775.1"/>
    </source>
</evidence>
<gene>
    <name evidence="1" type="ORF">VTL71DRAFT_14454</name>
</gene>
<proteinExistence type="predicted"/>
<evidence type="ECO:0000313" key="2">
    <source>
        <dbReference type="Proteomes" id="UP001595075"/>
    </source>
</evidence>
<accession>A0ABR4CJ51</accession>
<keyword evidence="2" id="KW-1185">Reference proteome</keyword>
<protein>
    <submittedName>
        <fullName evidence="1">Uncharacterized protein</fullName>
    </submittedName>
</protein>
<dbReference type="EMBL" id="JAZHXI010000007">
    <property type="protein sequence ID" value="KAL2069775.1"/>
    <property type="molecule type" value="Genomic_DNA"/>
</dbReference>
<dbReference type="Proteomes" id="UP001595075">
    <property type="component" value="Unassembled WGS sequence"/>
</dbReference>
<comment type="caution">
    <text evidence="1">The sequence shown here is derived from an EMBL/GenBank/DDBJ whole genome shotgun (WGS) entry which is preliminary data.</text>
</comment>
<name>A0ABR4CJ51_9HELO</name>
<sequence length="49" mass="5276">MRLLRILSSSDTTKFLIKEQVIAAELVEKADALVAAAERSTAMAQTLNG</sequence>
<organism evidence="1 2">
    <name type="scientific">Oculimacula yallundae</name>
    <dbReference type="NCBI Taxonomy" id="86028"/>
    <lineage>
        <taxon>Eukaryota</taxon>
        <taxon>Fungi</taxon>
        <taxon>Dikarya</taxon>
        <taxon>Ascomycota</taxon>
        <taxon>Pezizomycotina</taxon>
        <taxon>Leotiomycetes</taxon>
        <taxon>Helotiales</taxon>
        <taxon>Ploettnerulaceae</taxon>
        <taxon>Oculimacula</taxon>
    </lineage>
</organism>
<reference evidence="1 2" key="1">
    <citation type="journal article" date="2024" name="Commun. Biol.">
        <title>Comparative genomic analysis of thermophilic fungi reveals convergent evolutionary adaptations and gene losses.</title>
        <authorList>
            <person name="Steindorff A.S."/>
            <person name="Aguilar-Pontes M.V."/>
            <person name="Robinson A.J."/>
            <person name="Andreopoulos B."/>
            <person name="LaButti K."/>
            <person name="Kuo A."/>
            <person name="Mondo S."/>
            <person name="Riley R."/>
            <person name="Otillar R."/>
            <person name="Haridas S."/>
            <person name="Lipzen A."/>
            <person name="Grimwood J."/>
            <person name="Schmutz J."/>
            <person name="Clum A."/>
            <person name="Reid I.D."/>
            <person name="Moisan M.C."/>
            <person name="Butler G."/>
            <person name="Nguyen T.T.M."/>
            <person name="Dewar K."/>
            <person name="Conant G."/>
            <person name="Drula E."/>
            <person name="Henrissat B."/>
            <person name="Hansel C."/>
            <person name="Singer S."/>
            <person name="Hutchinson M.I."/>
            <person name="de Vries R.P."/>
            <person name="Natvig D.O."/>
            <person name="Powell A.J."/>
            <person name="Tsang A."/>
            <person name="Grigoriev I.V."/>
        </authorList>
    </citation>
    <scope>NUCLEOTIDE SEQUENCE [LARGE SCALE GENOMIC DNA]</scope>
    <source>
        <strain evidence="1 2">CBS 494.80</strain>
    </source>
</reference>